<dbReference type="Pfam" id="PF13365">
    <property type="entry name" value="Trypsin_2"/>
    <property type="match status" value="1"/>
</dbReference>
<keyword evidence="4" id="KW-0472">Membrane</keyword>
<evidence type="ECO:0000256" key="1">
    <source>
        <dbReference type="ARBA" id="ARBA00010541"/>
    </source>
</evidence>
<evidence type="ECO:0000259" key="5">
    <source>
        <dbReference type="SMART" id="SM00228"/>
    </source>
</evidence>
<dbReference type="InterPro" id="IPR051201">
    <property type="entry name" value="Chloro_Bact_Ser_Proteases"/>
</dbReference>
<evidence type="ECO:0000256" key="2">
    <source>
        <dbReference type="ARBA" id="ARBA00022670"/>
    </source>
</evidence>
<proteinExistence type="inferred from homology"/>
<dbReference type="GO" id="GO:0004252">
    <property type="term" value="F:serine-type endopeptidase activity"/>
    <property type="evidence" value="ECO:0007669"/>
    <property type="project" value="InterPro"/>
</dbReference>
<dbReference type="CDD" id="cd06779">
    <property type="entry name" value="cpPDZ_Deg_HtrA-like"/>
    <property type="match status" value="1"/>
</dbReference>
<evidence type="ECO:0000313" key="6">
    <source>
        <dbReference type="EMBL" id="TSC94201.1"/>
    </source>
</evidence>
<name>A0A554LMU5_9BACT</name>
<dbReference type="SUPFAM" id="SSF50494">
    <property type="entry name" value="Trypsin-like serine proteases"/>
    <property type="match status" value="1"/>
</dbReference>
<reference evidence="6 7" key="1">
    <citation type="submission" date="2017-07" db="EMBL/GenBank/DDBJ databases">
        <title>Mechanisms for carbon and nitrogen cycling indicate functional differentiation within the Candidate Phyla Radiation.</title>
        <authorList>
            <person name="Danczak R.E."/>
            <person name="Johnston M.D."/>
            <person name="Kenah C."/>
            <person name="Slattery M."/>
            <person name="Wrighton K.C."/>
            <person name="Wilkins M.J."/>
        </authorList>
    </citation>
    <scope>NUCLEOTIDE SEQUENCE [LARGE SCALE GENOMIC DNA]</scope>
    <source>
        <strain evidence="6">Athens1014_28</strain>
    </source>
</reference>
<keyword evidence="4" id="KW-0812">Transmembrane</keyword>
<keyword evidence="3" id="KW-0378">Hydrolase</keyword>
<dbReference type="Gene3D" id="2.40.10.10">
    <property type="entry name" value="Trypsin-like serine proteases"/>
    <property type="match status" value="2"/>
</dbReference>
<comment type="caution">
    <text evidence="6">The sequence shown here is derived from an EMBL/GenBank/DDBJ whole genome shotgun (WGS) entry which is preliminary data.</text>
</comment>
<evidence type="ECO:0000256" key="3">
    <source>
        <dbReference type="ARBA" id="ARBA00022801"/>
    </source>
</evidence>
<feature type="transmembrane region" description="Helical" evidence="4">
    <location>
        <begin position="39"/>
        <end position="64"/>
    </location>
</feature>
<comment type="similarity">
    <text evidence="1">Belongs to the peptidase S1C family.</text>
</comment>
<dbReference type="PRINTS" id="PR00834">
    <property type="entry name" value="PROTEASES2C"/>
</dbReference>
<dbReference type="InterPro" id="IPR043504">
    <property type="entry name" value="Peptidase_S1_PA_chymotrypsin"/>
</dbReference>
<accession>A0A554LMU5</accession>
<gene>
    <name evidence="6" type="ORF">Athens101428_399</name>
</gene>
<dbReference type="GO" id="GO:0006508">
    <property type="term" value="P:proteolysis"/>
    <property type="evidence" value="ECO:0007669"/>
    <property type="project" value="UniProtKB-KW"/>
</dbReference>
<sequence>MEKLKNSEEKNDIVSQYREDDYESGEKINAQKRGLRNKFFIGAVLVVVVSSFFGASFGFVSGLIASKYLNKKEEIQKNNNENNILGVMDNNESAVINVVEKANPSVVSIVVTKDVPKFRSFFDNPFGFGPFSSPFENNNNDGSSMEKQEVGGGSGFIVSADGTIVTNKHVVSDSEAEYTAITSDNQEYKASVIVRHPTMDIALLKIEGNDFPAIDLGDSMNLKVGQFAVAIGNPLGEFSNSVSLGIISGLKRDIVAGSTFGGDAEKLSGIIQTDAAINPGNSGGPLLDLSGKVIGVNVAVAQGAENIGFALPIEVVKKTLAQMNENGKISVPFLGVRYALINEKIKKDNNLPFSYGALVVRGEQISDLAVSPGSPADKAGIVENDIILEINSEKITEEKTLADIISQYEVGEEIILKIWHKGEDKEVRVKLEEKQ</sequence>
<dbReference type="Proteomes" id="UP000316495">
    <property type="component" value="Unassembled WGS sequence"/>
</dbReference>
<keyword evidence="2" id="KW-0645">Protease</keyword>
<dbReference type="InterPro" id="IPR036034">
    <property type="entry name" value="PDZ_sf"/>
</dbReference>
<dbReference type="SUPFAM" id="SSF50156">
    <property type="entry name" value="PDZ domain-like"/>
    <property type="match status" value="1"/>
</dbReference>
<dbReference type="InterPro" id="IPR041489">
    <property type="entry name" value="PDZ_6"/>
</dbReference>
<evidence type="ECO:0000313" key="7">
    <source>
        <dbReference type="Proteomes" id="UP000316495"/>
    </source>
</evidence>
<dbReference type="SMART" id="SM00228">
    <property type="entry name" value="PDZ"/>
    <property type="match status" value="1"/>
</dbReference>
<dbReference type="Pfam" id="PF17820">
    <property type="entry name" value="PDZ_6"/>
    <property type="match status" value="1"/>
</dbReference>
<dbReference type="InterPro" id="IPR001478">
    <property type="entry name" value="PDZ"/>
</dbReference>
<dbReference type="AlphaFoldDB" id="A0A554LMU5"/>
<dbReference type="PANTHER" id="PTHR43343:SF3">
    <property type="entry name" value="PROTEASE DO-LIKE 8, CHLOROPLASTIC"/>
    <property type="match status" value="1"/>
</dbReference>
<organism evidence="6 7">
    <name type="scientific">Candidatus Berkelbacteria bacterium Athens1014_28</name>
    <dbReference type="NCBI Taxonomy" id="2017145"/>
    <lineage>
        <taxon>Bacteria</taxon>
        <taxon>Candidatus Berkelbacteria</taxon>
    </lineage>
</organism>
<keyword evidence="4" id="KW-1133">Transmembrane helix</keyword>
<dbReference type="Gene3D" id="2.30.42.10">
    <property type="match status" value="1"/>
</dbReference>
<evidence type="ECO:0000256" key="4">
    <source>
        <dbReference type="SAM" id="Phobius"/>
    </source>
</evidence>
<dbReference type="EMBL" id="VMGN01000019">
    <property type="protein sequence ID" value="TSC94201.1"/>
    <property type="molecule type" value="Genomic_DNA"/>
</dbReference>
<protein>
    <recommendedName>
        <fullName evidence="5">PDZ domain-containing protein</fullName>
    </recommendedName>
</protein>
<dbReference type="InterPro" id="IPR001940">
    <property type="entry name" value="Peptidase_S1C"/>
</dbReference>
<dbReference type="InterPro" id="IPR009003">
    <property type="entry name" value="Peptidase_S1_PA"/>
</dbReference>
<dbReference type="PANTHER" id="PTHR43343">
    <property type="entry name" value="PEPTIDASE S12"/>
    <property type="match status" value="1"/>
</dbReference>
<feature type="domain" description="PDZ" evidence="5">
    <location>
        <begin position="353"/>
        <end position="422"/>
    </location>
</feature>